<dbReference type="Gene3D" id="1.20.1250.20">
    <property type="entry name" value="MFS general substrate transporter like domains"/>
    <property type="match status" value="1"/>
</dbReference>
<keyword evidence="3 6" id="KW-0812">Transmembrane</keyword>
<feature type="transmembrane region" description="Helical" evidence="6">
    <location>
        <begin position="181"/>
        <end position="205"/>
    </location>
</feature>
<dbReference type="Proteomes" id="UP001156702">
    <property type="component" value="Unassembled WGS sequence"/>
</dbReference>
<evidence type="ECO:0000256" key="2">
    <source>
        <dbReference type="ARBA" id="ARBA00022475"/>
    </source>
</evidence>
<keyword evidence="2" id="KW-1003">Cell membrane</keyword>
<dbReference type="EMBL" id="BSOP01000039">
    <property type="protein sequence ID" value="GLR53541.1"/>
    <property type="molecule type" value="Genomic_DNA"/>
</dbReference>
<keyword evidence="5 6" id="KW-0472">Membrane</keyword>
<evidence type="ECO:0000256" key="5">
    <source>
        <dbReference type="ARBA" id="ARBA00023136"/>
    </source>
</evidence>
<dbReference type="PANTHER" id="PTHR43124">
    <property type="entry name" value="PURINE EFFLUX PUMP PBUE"/>
    <property type="match status" value="1"/>
</dbReference>
<keyword evidence="4 6" id="KW-1133">Transmembrane helix</keyword>
<dbReference type="InterPro" id="IPR011701">
    <property type="entry name" value="MFS"/>
</dbReference>
<proteinExistence type="predicted"/>
<dbReference type="CDD" id="cd17324">
    <property type="entry name" value="MFS_NepI_like"/>
    <property type="match status" value="1"/>
</dbReference>
<feature type="transmembrane region" description="Helical" evidence="6">
    <location>
        <begin position="225"/>
        <end position="247"/>
    </location>
</feature>
<comment type="subcellular location">
    <subcellularLocation>
        <location evidence="1">Cell membrane</location>
        <topology evidence="1">Multi-pass membrane protein</topology>
    </subcellularLocation>
</comment>
<evidence type="ECO:0000259" key="7">
    <source>
        <dbReference type="PROSITE" id="PS50850"/>
    </source>
</evidence>
<feature type="transmembrane region" description="Helical" evidence="6">
    <location>
        <begin position="354"/>
        <end position="375"/>
    </location>
</feature>
<feature type="domain" description="Major facilitator superfamily (MFS) profile" evidence="7">
    <location>
        <begin position="31"/>
        <end position="413"/>
    </location>
</feature>
<comment type="caution">
    <text evidence="8">The sequence shown here is derived from an EMBL/GenBank/DDBJ whole genome shotgun (WGS) entry which is preliminary data.</text>
</comment>
<dbReference type="Pfam" id="PF07690">
    <property type="entry name" value="MFS_1"/>
    <property type="match status" value="1"/>
</dbReference>
<dbReference type="InterPro" id="IPR050189">
    <property type="entry name" value="MFS_Efflux_Transporters"/>
</dbReference>
<evidence type="ECO:0000313" key="9">
    <source>
        <dbReference type="Proteomes" id="UP001156702"/>
    </source>
</evidence>
<feature type="transmembrane region" description="Helical" evidence="6">
    <location>
        <begin position="126"/>
        <end position="147"/>
    </location>
</feature>
<dbReference type="InterPro" id="IPR020846">
    <property type="entry name" value="MFS_dom"/>
</dbReference>
<accession>A0ABQ5ZN66</accession>
<feature type="transmembrane region" description="Helical" evidence="6">
    <location>
        <begin position="154"/>
        <end position="175"/>
    </location>
</feature>
<feature type="transmembrane region" description="Helical" evidence="6">
    <location>
        <begin position="290"/>
        <end position="309"/>
    </location>
</feature>
<sequence length="414" mass="42179">MQHEHSQKIAAQSKKSGNLVAGERHRGVDARIWLLALGAFATGTDAQVISGILPRISADLSVSLDTAGGVVSVYSVTYAVSAPILAALTVHIRRDRAAVLALAVFTIANALCALAPTFAMLIGARILAGLSGGLFIPTAYALAAGLAPPERKGAALSVIAFGITGAIVAGVPLGILVGDGFGWHAAFWLVTGISAVALVGIAMLVPPPPATPSAATLPQRFAPLAHAPTLLALLPTLLCLGLNGGVYTYLGAMLHERGYSTGITLAAFSLFGLGALTGSQLGGRLADRYGPLRPMFIALAVSVIVGLLVPRALGALWSIGLVSFALGAAPWPIVLGQQQRLMALAPRHVEVVLALNNSFVYFGIAVGTALGGWILARGFGLDAIATACAAFPVMALVSLLASEGLSRVRGSTGQ</sequence>
<evidence type="ECO:0000256" key="6">
    <source>
        <dbReference type="SAM" id="Phobius"/>
    </source>
</evidence>
<dbReference type="SUPFAM" id="SSF103473">
    <property type="entry name" value="MFS general substrate transporter"/>
    <property type="match status" value="1"/>
</dbReference>
<dbReference type="InterPro" id="IPR036259">
    <property type="entry name" value="MFS_trans_sf"/>
</dbReference>
<evidence type="ECO:0000256" key="3">
    <source>
        <dbReference type="ARBA" id="ARBA00022692"/>
    </source>
</evidence>
<keyword evidence="9" id="KW-1185">Reference proteome</keyword>
<gene>
    <name evidence="8" type="ORF">GCM10007923_47560</name>
</gene>
<organism evidence="8 9">
    <name type="scientific">Shinella yambaruensis</name>
    <dbReference type="NCBI Taxonomy" id="415996"/>
    <lineage>
        <taxon>Bacteria</taxon>
        <taxon>Pseudomonadati</taxon>
        <taxon>Pseudomonadota</taxon>
        <taxon>Alphaproteobacteria</taxon>
        <taxon>Hyphomicrobiales</taxon>
        <taxon>Rhizobiaceae</taxon>
        <taxon>Shinella</taxon>
    </lineage>
</organism>
<evidence type="ECO:0000256" key="4">
    <source>
        <dbReference type="ARBA" id="ARBA00022989"/>
    </source>
</evidence>
<dbReference type="PROSITE" id="PS50850">
    <property type="entry name" value="MFS"/>
    <property type="match status" value="1"/>
</dbReference>
<feature type="transmembrane region" description="Helical" evidence="6">
    <location>
        <begin position="259"/>
        <end position="278"/>
    </location>
</feature>
<protein>
    <submittedName>
        <fullName evidence="8">MFS transporter</fullName>
    </submittedName>
</protein>
<feature type="transmembrane region" description="Helical" evidence="6">
    <location>
        <begin position="99"/>
        <end position="120"/>
    </location>
</feature>
<feature type="transmembrane region" description="Helical" evidence="6">
    <location>
        <begin position="381"/>
        <end position="401"/>
    </location>
</feature>
<name>A0ABQ5ZN66_9HYPH</name>
<dbReference type="RefSeq" id="WP_244769700.1">
    <property type="nucleotide sequence ID" value="NZ_BSOP01000039.1"/>
</dbReference>
<feature type="transmembrane region" description="Helical" evidence="6">
    <location>
        <begin position="315"/>
        <end position="334"/>
    </location>
</feature>
<feature type="transmembrane region" description="Helical" evidence="6">
    <location>
        <begin position="73"/>
        <end position="92"/>
    </location>
</feature>
<evidence type="ECO:0000313" key="8">
    <source>
        <dbReference type="EMBL" id="GLR53541.1"/>
    </source>
</evidence>
<reference evidence="9" key="1">
    <citation type="journal article" date="2019" name="Int. J. Syst. Evol. Microbiol.">
        <title>The Global Catalogue of Microorganisms (GCM) 10K type strain sequencing project: providing services to taxonomists for standard genome sequencing and annotation.</title>
        <authorList>
            <consortium name="The Broad Institute Genomics Platform"/>
            <consortium name="The Broad Institute Genome Sequencing Center for Infectious Disease"/>
            <person name="Wu L."/>
            <person name="Ma J."/>
        </authorList>
    </citation>
    <scope>NUCLEOTIDE SEQUENCE [LARGE SCALE GENOMIC DNA]</scope>
    <source>
        <strain evidence="9">NBRC 102122</strain>
    </source>
</reference>
<dbReference type="PANTHER" id="PTHR43124:SF10">
    <property type="entry name" value="PURINE EFFLUX PUMP PBUE"/>
    <property type="match status" value="1"/>
</dbReference>
<evidence type="ECO:0000256" key="1">
    <source>
        <dbReference type="ARBA" id="ARBA00004651"/>
    </source>
</evidence>
<feature type="transmembrane region" description="Helical" evidence="6">
    <location>
        <begin position="32"/>
        <end position="53"/>
    </location>
</feature>